<dbReference type="AlphaFoldDB" id="A0A5C4MZM2"/>
<protein>
    <submittedName>
        <fullName evidence="1">Glycosyltransferase family 4 protein</fullName>
    </submittedName>
</protein>
<gene>
    <name evidence="1" type="ORF">FHG66_11015</name>
</gene>
<comment type="caution">
    <text evidence="1">The sequence shown here is derived from an EMBL/GenBank/DDBJ whole genome shotgun (WGS) entry which is preliminary data.</text>
</comment>
<organism evidence="1 2">
    <name type="scientific">Rubellimicrobium rubrum</name>
    <dbReference type="NCBI Taxonomy" id="2585369"/>
    <lineage>
        <taxon>Bacteria</taxon>
        <taxon>Pseudomonadati</taxon>
        <taxon>Pseudomonadota</taxon>
        <taxon>Alphaproteobacteria</taxon>
        <taxon>Rhodobacterales</taxon>
        <taxon>Roseobacteraceae</taxon>
        <taxon>Rubellimicrobium</taxon>
    </lineage>
</organism>
<dbReference type="OrthoDB" id="8549922at2"/>
<proteinExistence type="predicted"/>
<dbReference type="EMBL" id="VDFU01000010">
    <property type="protein sequence ID" value="TNC49629.1"/>
    <property type="molecule type" value="Genomic_DNA"/>
</dbReference>
<dbReference type="GO" id="GO:0016740">
    <property type="term" value="F:transferase activity"/>
    <property type="evidence" value="ECO:0007669"/>
    <property type="project" value="UniProtKB-KW"/>
</dbReference>
<dbReference type="SUPFAM" id="SSF53756">
    <property type="entry name" value="UDP-Glycosyltransferase/glycogen phosphorylase"/>
    <property type="match status" value="1"/>
</dbReference>
<dbReference type="Gene3D" id="3.40.50.2000">
    <property type="entry name" value="Glycogen Phosphorylase B"/>
    <property type="match status" value="1"/>
</dbReference>
<evidence type="ECO:0000313" key="1">
    <source>
        <dbReference type="EMBL" id="TNC49629.1"/>
    </source>
</evidence>
<dbReference type="Proteomes" id="UP000305887">
    <property type="component" value="Unassembled WGS sequence"/>
</dbReference>
<keyword evidence="2" id="KW-1185">Reference proteome</keyword>
<evidence type="ECO:0000313" key="2">
    <source>
        <dbReference type="Proteomes" id="UP000305887"/>
    </source>
</evidence>
<sequence length="370" mass="41346">MFATANRTTDTKDRILTAPERLRIAILVDPRFPGGTSSAVAYEIKAMHARADLTVHCIETKMFKGREINPTLRRALDETGLEPVWNAPIVRSDVVVLHNPSCLKFDDRLRSRIHCDRLIVVTHENVLRPDGTEGFDVAHCLRLIADRSICRSRRLLPVSGNNRQGVEEWLRRTGSDWVQAPFDWFNICDFEMIAPTTTPADRRGRLSRPGFEKFPSLDVMRRHFPEAADCCRILGGDSFLLDPETLPEHWEVHPFGSMPVGQFLEGIDFFVYFTHPQWRESFGRVIAEAICAGKVVITDPRTAATFGNAVVASDGSDVDGIIAGFLADPPSYARFITHAQTLVQGFGSDRFAATVMAGLQDLRNNADALL</sequence>
<accession>A0A5C4MZM2</accession>
<name>A0A5C4MZM2_9RHOB</name>
<reference evidence="1 2" key="1">
    <citation type="submission" date="2019-06" db="EMBL/GenBank/DDBJ databases">
        <title>YIM 131921 draft genome.</title>
        <authorList>
            <person name="Jiang L."/>
        </authorList>
    </citation>
    <scope>NUCLEOTIDE SEQUENCE [LARGE SCALE GENOMIC DNA]</scope>
    <source>
        <strain evidence="1 2">YIM 131921</strain>
    </source>
</reference>
<keyword evidence="1" id="KW-0808">Transferase</keyword>
<dbReference type="RefSeq" id="WP_139076798.1">
    <property type="nucleotide sequence ID" value="NZ_VDFU01000010.1"/>
</dbReference>